<protein>
    <recommendedName>
        <fullName evidence="4">Demethylmenaquinone methyltransferase</fullName>
        <ecNumber evidence="4">2.1.1.163</ecNumber>
    </recommendedName>
</protein>
<feature type="binding site" evidence="4">
    <location>
        <position position="122"/>
    </location>
    <ligand>
        <name>S-adenosyl-L-methionine</name>
        <dbReference type="ChEBI" id="CHEBI:59789"/>
    </ligand>
</feature>
<dbReference type="NCBIfam" id="TIGR01934">
    <property type="entry name" value="MenG_MenH_UbiE"/>
    <property type="match status" value="1"/>
</dbReference>
<evidence type="ECO:0000256" key="3">
    <source>
        <dbReference type="ARBA" id="ARBA00022691"/>
    </source>
</evidence>
<dbReference type="PROSITE" id="PS01183">
    <property type="entry name" value="UBIE_1"/>
    <property type="match status" value="1"/>
</dbReference>
<dbReference type="GO" id="GO:0009234">
    <property type="term" value="P:menaquinone biosynthetic process"/>
    <property type="evidence" value="ECO:0007669"/>
    <property type="project" value="UniProtKB-UniRule"/>
</dbReference>
<comment type="catalytic activity">
    <reaction evidence="4">
        <text>a 2-demethylmenaquinol + S-adenosyl-L-methionine = a menaquinol + S-adenosyl-L-homocysteine + H(+)</text>
        <dbReference type="Rhea" id="RHEA:42640"/>
        <dbReference type="Rhea" id="RHEA-COMP:9539"/>
        <dbReference type="Rhea" id="RHEA-COMP:9563"/>
        <dbReference type="ChEBI" id="CHEBI:15378"/>
        <dbReference type="ChEBI" id="CHEBI:18151"/>
        <dbReference type="ChEBI" id="CHEBI:55437"/>
        <dbReference type="ChEBI" id="CHEBI:57856"/>
        <dbReference type="ChEBI" id="CHEBI:59789"/>
        <dbReference type="EC" id="2.1.1.163"/>
    </reaction>
</comment>
<keyword evidence="4" id="KW-0474">Menaquinone biosynthesis</keyword>
<organism evidence="5">
    <name type="scientific">uncultured Friedmanniella sp</name>
    <dbReference type="NCBI Taxonomy" id="335381"/>
    <lineage>
        <taxon>Bacteria</taxon>
        <taxon>Bacillati</taxon>
        <taxon>Actinomycetota</taxon>
        <taxon>Actinomycetes</taxon>
        <taxon>Propionibacteriales</taxon>
        <taxon>Nocardioidaceae</taxon>
        <taxon>Friedmanniella</taxon>
        <taxon>environmental samples</taxon>
    </lineage>
</organism>
<evidence type="ECO:0000313" key="5">
    <source>
        <dbReference type="EMBL" id="CAA9295405.1"/>
    </source>
</evidence>
<dbReference type="EMBL" id="CADCTT010000080">
    <property type="protein sequence ID" value="CAA9295405.1"/>
    <property type="molecule type" value="Genomic_DNA"/>
</dbReference>
<evidence type="ECO:0000256" key="1">
    <source>
        <dbReference type="ARBA" id="ARBA00022603"/>
    </source>
</evidence>
<dbReference type="EC" id="2.1.1.163" evidence="4"/>
<feature type="binding site" evidence="4">
    <location>
        <position position="83"/>
    </location>
    <ligand>
        <name>S-adenosyl-L-methionine</name>
        <dbReference type="ChEBI" id="CHEBI:59789"/>
    </ligand>
</feature>
<reference evidence="5" key="1">
    <citation type="submission" date="2020-02" db="EMBL/GenBank/DDBJ databases">
        <authorList>
            <person name="Meier V. D."/>
        </authorList>
    </citation>
    <scope>NUCLEOTIDE SEQUENCE</scope>
    <source>
        <strain evidence="5">AVDCRST_MAG61</strain>
    </source>
</reference>
<proteinExistence type="inferred from homology"/>
<comment type="pathway">
    <text evidence="4">Quinol/quinone metabolism; menaquinone biosynthesis; menaquinol from 1,4-dihydroxy-2-naphthoate: step 2/2.</text>
</comment>
<comment type="function">
    <text evidence="4">Methyltransferase required for the conversion of demethylmenaquinol (DMKH2) to menaquinol (MKH2).</text>
</comment>
<evidence type="ECO:0000256" key="4">
    <source>
        <dbReference type="HAMAP-Rule" id="MF_01813"/>
    </source>
</evidence>
<evidence type="ECO:0000256" key="2">
    <source>
        <dbReference type="ARBA" id="ARBA00022679"/>
    </source>
</evidence>
<dbReference type="AlphaFoldDB" id="A0A6J4K4N8"/>
<dbReference type="UniPathway" id="UPA00079">
    <property type="reaction ID" value="UER00169"/>
</dbReference>
<dbReference type="InterPro" id="IPR004033">
    <property type="entry name" value="UbiE/COQ5_MeTrFase"/>
</dbReference>
<comment type="similarity">
    <text evidence="4">Belongs to the class I-like SAM-binding methyltransferase superfamily. MenG/UbiE family.</text>
</comment>
<dbReference type="PROSITE" id="PS51608">
    <property type="entry name" value="SAM_MT_UBIE"/>
    <property type="match status" value="1"/>
</dbReference>
<dbReference type="GO" id="GO:0032259">
    <property type="term" value="P:methylation"/>
    <property type="evidence" value="ECO:0007669"/>
    <property type="project" value="UniProtKB-KW"/>
</dbReference>
<dbReference type="NCBIfam" id="NF001241">
    <property type="entry name" value="PRK00216.1-2"/>
    <property type="match status" value="1"/>
</dbReference>
<dbReference type="PROSITE" id="PS01184">
    <property type="entry name" value="UBIE_2"/>
    <property type="match status" value="1"/>
</dbReference>
<accession>A0A6J4K4N8</accession>
<dbReference type="PANTHER" id="PTHR43591">
    <property type="entry name" value="METHYLTRANSFERASE"/>
    <property type="match status" value="1"/>
</dbReference>
<sequence>MADNARATLDKRRADVAAMFDRVAARYDLTNDVLSLGQDRAWRRRTVQAVAPRPGQRVLDLAAGTGTSSEPFDRAGATVVPTDLSLGMLQVGKQRRPGLSFVAGDALALPYADASFDAVTISFGLRNVEDTAAALRELRRVTRPGGTLVVCEFSTPSWAPFRAVYQDYLMAALPRIASVLASNPAAYSYLAESIQAWPDQAALAAVLEEAGWRSVEWRNLSGGIVALHRAQA</sequence>
<name>A0A6J4K4N8_9ACTN</name>
<gene>
    <name evidence="4" type="primary">menG</name>
    <name evidence="5" type="ORF">AVDCRST_MAG61-665</name>
</gene>
<dbReference type="Pfam" id="PF01209">
    <property type="entry name" value="Ubie_methyltran"/>
    <property type="match status" value="1"/>
</dbReference>
<feature type="binding site" evidence="4">
    <location>
        <position position="65"/>
    </location>
    <ligand>
        <name>S-adenosyl-L-methionine</name>
        <dbReference type="ChEBI" id="CHEBI:59789"/>
    </ligand>
</feature>
<dbReference type="SUPFAM" id="SSF53335">
    <property type="entry name" value="S-adenosyl-L-methionine-dependent methyltransferases"/>
    <property type="match status" value="1"/>
</dbReference>
<dbReference type="PANTHER" id="PTHR43591:SF24">
    <property type="entry name" value="2-METHOXY-6-POLYPRENYL-1,4-BENZOQUINOL METHYLASE, MITOCHONDRIAL"/>
    <property type="match status" value="1"/>
</dbReference>
<feature type="binding site" evidence="4">
    <location>
        <begin position="105"/>
        <end position="106"/>
    </location>
    <ligand>
        <name>S-adenosyl-L-methionine</name>
        <dbReference type="ChEBI" id="CHEBI:59789"/>
    </ligand>
</feature>
<dbReference type="InterPro" id="IPR029063">
    <property type="entry name" value="SAM-dependent_MTases_sf"/>
</dbReference>
<dbReference type="CDD" id="cd02440">
    <property type="entry name" value="AdoMet_MTases"/>
    <property type="match status" value="1"/>
</dbReference>
<dbReference type="GO" id="GO:0043770">
    <property type="term" value="F:demethylmenaquinone methyltransferase activity"/>
    <property type="evidence" value="ECO:0007669"/>
    <property type="project" value="UniProtKB-UniRule"/>
</dbReference>
<dbReference type="Gene3D" id="3.40.50.150">
    <property type="entry name" value="Vaccinia Virus protein VP39"/>
    <property type="match status" value="1"/>
</dbReference>
<dbReference type="InterPro" id="IPR023576">
    <property type="entry name" value="UbiE/COQ5_MeTrFase_CS"/>
</dbReference>
<keyword evidence="1 4" id="KW-0489">Methyltransferase</keyword>
<keyword evidence="3 4" id="KW-0949">S-adenosyl-L-methionine</keyword>
<dbReference type="HAMAP" id="MF_01813">
    <property type="entry name" value="MenG_UbiE_methyltr"/>
    <property type="match status" value="1"/>
</dbReference>
<keyword evidence="2 4" id="KW-0808">Transferase</keyword>